<evidence type="ECO:0000256" key="8">
    <source>
        <dbReference type="SAM" id="MobiDB-lite"/>
    </source>
</evidence>
<dbReference type="EMBL" id="JAATVY010000002">
    <property type="protein sequence ID" value="NJC68831.1"/>
    <property type="molecule type" value="Genomic_DNA"/>
</dbReference>
<dbReference type="PANTHER" id="PTHR33992">
    <property type="entry name" value="RIBONUCLEASE P PROTEIN COMPONENT"/>
    <property type="match status" value="1"/>
</dbReference>
<dbReference type="NCBIfam" id="TIGR00188">
    <property type="entry name" value="rnpA"/>
    <property type="match status" value="1"/>
</dbReference>
<organism evidence="9 10">
    <name type="scientific">Planosporangium thailandense</name>
    <dbReference type="NCBI Taxonomy" id="765197"/>
    <lineage>
        <taxon>Bacteria</taxon>
        <taxon>Bacillati</taxon>
        <taxon>Actinomycetota</taxon>
        <taxon>Actinomycetes</taxon>
        <taxon>Micromonosporales</taxon>
        <taxon>Micromonosporaceae</taxon>
        <taxon>Planosporangium</taxon>
    </lineage>
</organism>
<dbReference type="HAMAP" id="MF_00227">
    <property type="entry name" value="RNase_P"/>
    <property type="match status" value="1"/>
</dbReference>
<keyword evidence="1 6" id="KW-0819">tRNA processing</keyword>
<keyword evidence="4 6" id="KW-0378">Hydrolase</keyword>
<comment type="caution">
    <text evidence="9">The sequence shown here is derived from an EMBL/GenBank/DDBJ whole genome shotgun (WGS) entry which is preliminary data.</text>
</comment>
<evidence type="ECO:0000256" key="4">
    <source>
        <dbReference type="ARBA" id="ARBA00022801"/>
    </source>
</evidence>
<comment type="similarity">
    <text evidence="6">Belongs to the RnpA family.</text>
</comment>
<evidence type="ECO:0000256" key="2">
    <source>
        <dbReference type="ARBA" id="ARBA00022722"/>
    </source>
</evidence>
<keyword evidence="10" id="KW-1185">Reference proteome</keyword>
<dbReference type="Gene3D" id="3.30.230.10">
    <property type="match status" value="1"/>
</dbReference>
<comment type="catalytic activity">
    <reaction evidence="6">
        <text>Endonucleolytic cleavage of RNA, removing 5'-extranucleotides from tRNA precursor.</text>
        <dbReference type="EC" id="3.1.26.5"/>
    </reaction>
</comment>
<dbReference type="PANTHER" id="PTHR33992:SF1">
    <property type="entry name" value="RIBONUCLEASE P PROTEIN COMPONENT"/>
    <property type="match status" value="1"/>
</dbReference>
<evidence type="ECO:0000256" key="5">
    <source>
        <dbReference type="ARBA" id="ARBA00022884"/>
    </source>
</evidence>
<reference evidence="9 10" key="1">
    <citation type="submission" date="2020-03" db="EMBL/GenBank/DDBJ databases">
        <title>WGS of the type strain of Planosporangium spp.</title>
        <authorList>
            <person name="Thawai C."/>
        </authorList>
    </citation>
    <scope>NUCLEOTIDE SEQUENCE [LARGE SCALE GENOMIC DNA]</scope>
    <source>
        <strain evidence="9 10">TBRC 5610</strain>
    </source>
</reference>
<dbReference type="Proteomes" id="UP000722989">
    <property type="component" value="Unassembled WGS sequence"/>
</dbReference>
<evidence type="ECO:0000256" key="3">
    <source>
        <dbReference type="ARBA" id="ARBA00022759"/>
    </source>
</evidence>
<keyword evidence="5 6" id="KW-0694">RNA-binding</keyword>
<keyword evidence="2 6" id="KW-0540">Nuclease</keyword>
<accession>A0ABX0XSN5</accession>
<keyword evidence="3 6" id="KW-0255">Endonuclease</keyword>
<dbReference type="Pfam" id="PF00825">
    <property type="entry name" value="Ribonuclease_P"/>
    <property type="match status" value="1"/>
</dbReference>
<gene>
    <name evidence="6 9" type="primary">rnpA</name>
    <name evidence="9" type="ORF">HC031_03690</name>
</gene>
<proteinExistence type="inferred from homology"/>
<dbReference type="InterPro" id="IPR014721">
    <property type="entry name" value="Ribsml_uS5_D2-typ_fold_subgr"/>
</dbReference>
<comment type="function">
    <text evidence="6">RNaseP catalyzes the removal of the 5'-leader sequence from pre-tRNA to produce the mature 5'-terminus. It can also cleave other RNA substrates such as 4.5S RNA. The protein component plays an auxiliary but essential role in vivo by binding to the 5'-leader sequence and broadening the substrate specificity of the ribozyme.</text>
</comment>
<name>A0ABX0XSN5_9ACTN</name>
<evidence type="ECO:0000256" key="7">
    <source>
        <dbReference type="NCBIfam" id="TIGR00188"/>
    </source>
</evidence>
<evidence type="ECO:0000313" key="10">
    <source>
        <dbReference type="Proteomes" id="UP000722989"/>
    </source>
</evidence>
<protein>
    <recommendedName>
        <fullName evidence="6 7">Ribonuclease P protein component</fullName>
        <shortName evidence="6">RNase P protein</shortName>
        <shortName evidence="6">RNaseP protein</shortName>
        <ecNumber evidence="6 7">3.1.26.5</ecNumber>
    </recommendedName>
    <alternativeName>
        <fullName evidence="6">Protein C5</fullName>
    </alternativeName>
</protein>
<sequence>MLAAAQRLRRRDEFAATIRAGRRAGRGVVVVHLDGPDDADSPAAESNGSTPVRTERVDLPARAGFVVPKTVGKAVARNKVRRRLQHLIRERLAALPPGVTVVVRALPGAADRTYSELTSDLDAALVAARTRRPRRPRREGT</sequence>
<evidence type="ECO:0000256" key="6">
    <source>
        <dbReference type="HAMAP-Rule" id="MF_00227"/>
    </source>
</evidence>
<dbReference type="RefSeq" id="WP_167923717.1">
    <property type="nucleotide sequence ID" value="NZ_JAATVY010000002.1"/>
</dbReference>
<comment type="subunit">
    <text evidence="6">Consists of a catalytic RNA component (M1 or rnpB) and a protein subunit.</text>
</comment>
<dbReference type="InterPro" id="IPR020568">
    <property type="entry name" value="Ribosomal_Su5_D2-typ_SF"/>
</dbReference>
<dbReference type="GO" id="GO:0004526">
    <property type="term" value="F:ribonuclease P activity"/>
    <property type="evidence" value="ECO:0007669"/>
    <property type="project" value="UniProtKB-EC"/>
</dbReference>
<evidence type="ECO:0000256" key="1">
    <source>
        <dbReference type="ARBA" id="ARBA00022694"/>
    </source>
</evidence>
<feature type="region of interest" description="Disordered" evidence="8">
    <location>
        <begin position="34"/>
        <end position="56"/>
    </location>
</feature>
<dbReference type="InterPro" id="IPR000100">
    <property type="entry name" value="RNase_P"/>
</dbReference>
<dbReference type="EC" id="3.1.26.5" evidence="6 7"/>
<dbReference type="SUPFAM" id="SSF54211">
    <property type="entry name" value="Ribosomal protein S5 domain 2-like"/>
    <property type="match status" value="1"/>
</dbReference>
<evidence type="ECO:0000313" key="9">
    <source>
        <dbReference type="EMBL" id="NJC68831.1"/>
    </source>
</evidence>